<comment type="caution">
    <text evidence="2">The sequence shown here is derived from an EMBL/GenBank/DDBJ whole genome shotgun (WGS) entry which is preliminary data.</text>
</comment>
<dbReference type="EMBL" id="RQXX01000001">
    <property type="protein sequence ID" value="RVV99257.1"/>
    <property type="molecule type" value="Genomic_DNA"/>
</dbReference>
<evidence type="ECO:0000313" key="2">
    <source>
        <dbReference type="EMBL" id="RVV99257.1"/>
    </source>
</evidence>
<feature type="signal peptide" evidence="1">
    <location>
        <begin position="1"/>
        <end position="22"/>
    </location>
</feature>
<organism evidence="2 3">
    <name type="scientific">Mesobaculum littorinae</name>
    <dbReference type="NCBI Taxonomy" id="2486419"/>
    <lineage>
        <taxon>Bacteria</taxon>
        <taxon>Pseudomonadati</taxon>
        <taxon>Pseudomonadota</taxon>
        <taxon>Alphaproteobacteria</taxon>
        <taxon>Rhodobacterales</taxon>
        <taxon>Roseobacteraceae</taxon>
        <taxon>Mesobaculum</taxon>
    </lineage>
</organism>
<reference evidence="2 3" key="1">
    <citation type="submission" date="2018-11" db="EMBL/GenBank/DDBJ databases">
        <title>Mesobaculum littorinae gen. nov., sp. nov., isolated from Littorina scabra that represents a novel genus of the order Rhodobacteraceae.</title>
        <authorList>
            <person name="Li F."/>
        </authorList>
    </citation>
    <scope>NUCLEOTIDE SEQUENCE [LARGE SCALE GENOMIC DNA]</scope>
    <source>
        <strain evidence="2 3">M0103</strain>
    </source>
</reference>
<keyword evidence="3" id="KW-1185">Reference proteome</keyword>
<dbReference type="RefSeq" id="WP_127904698.1">
    <property type="nucleotide sequence ID" value="NZ_RQXX01000001.1"/>
</dbReference>
<proteinExistence type="predicted"/>
<gene>
    <name evidence="2" type="ORF">EKE94_00735</name>
</gene>
<protein>
    <submittedName>
        <fullName evidence="2">Uncharacterized protein</fullName>
    </submittedName>
</protein>
<evidence type="ECO:0000313" key="3">
    <source>
        <dbReference type="Proteomes" id="UP000285908"/>
    </source>
</evidence>
<dbReference type="AlphaFoldDB" id="A0A438AL03"/>
<evidence type="ECO:0000256" key="1">
    <source>
        <dbReference type="SAM" id="SignalP"/>
    </source>
</evidence>
<name>A0A438AL03_9RHOB</name>
<accession>A0A438AL03</accession>
<sequence>MTPIRMLLATAALTIPLTAPLAAQQTATIDLPRGVSTDMVMGTTNRYGISTGIETPDLTGAQVLSSDGTVLGTVTQTGDASLTFTAEPGAGLAADTVTVTGQTETEDGAIVLPITLQQVTEAVAAQTGG</sequence>
<feature type="chain" id="PRO_5019515448" evidence="1">
    <location>
        <begin position="23"/>
        <end position="129"/>
    </location>
</feature>
<keyword evidence="1" id="KW-0732">Signal</keyword>
<dbReference type="Proteomes" id="UP000285908">
    <property type="component" value="Unassembled WGS sequence"/>
</dbReference>